<name>A0A8J5W1S2_ZIZPA</name>
<reference evidence="2" key="2">
    <citation type="submission" date="2021-02" db="EMBL/GenBank/DDBJ databases">
        <authorList>
            <person name="Kimball J.A."/>
            <person name="Haas M.W."/>
            <person name="Macchietto M."/>
            <person name="Kono T."/>
            <person name="Duquette J."/>
            <person name="Shao M."/>
        </authorList>
    </citation>
    <scope>NUCLEOTIDE SEQUENCE</scope>
    <source>
        <tissue evidence="2">Fresh leaf tissue</tissue>
    </source>
</reference>
<dbReference type="PANTHER" id="PTHR12398:SF24">
    <property type="entry name" value="OS02G0602300 PROTEIN"/>
    <property type="match status" value="1"/>
</dbReference>
<proteinExistence type="predicted"/>
<dbReference type="PANTHER" id="PTHR12398">
    <property type="entry name" value="PROTEIN PHOSPHATASE INHIBITOR"/>
    <property type="match status" value="1"/>
</dbReference>
<feature type="compositionally biased region" description="Basic and acidic residues" evidence="1">
    <location>
        <begin position="297"/>
        <end position="338"/>
    </location>
</feature>
<dbReference type="GO" id="GO:0009966">
    <property type="term" value="P:regulation of signal transduction"/>
    <property type="evidence" value="ECO:0007669"/>
    <property type="project" value="InterPro"/>
</dbReference>
<dbReference type="AlphaFoldDB" id="A0A8J5W1S2"/>
<dbReference type="Pfam" id="PF04979">
    <property type="entry name" value="IPP-2"/>
    <property type="match status" value="1"/>
</dbReference>
<evidence type="ECO:0000313" key="3">
    <source>
        <dbReference type="Proteomes" id="UP000729402"/>
    </source>
</evidence>
<evidence type="ECO:0000313" key="2">
    <source>
        <dbReference type="EMBL" id="KAG8071343.1"/>
    </source>
</evidence>
<keyword evidence="3" id="KW-1185">Reference proteome</keyword>
<gene>
    <name evidence="2" type="ORF">GUJ93_ZPchr0006g46119</name>
</gene>
<evidence type="ECO:0000256" key="1">
    <source>
        <dbReference type="SAM" id="MobiDB-lite"/>
    </source>
</evidence>
<dbReference type="Proteomes" id="UP000729402">
    <property type="component" value="Unassembled WGS sequence"/>
</dbReference>
<organism evidence="2 3">
    <name type="scientific">Zizania palustris</name>
    <name type="common">Northern wild rice</name>
    <dbReference type="NCBI Taxonomy" id="103762"/>
    <lineage>
        <taxon>Eukaryota</taxon>
        <taxon>Viridiplantae</taxon>
        <taxon>Streptophyta</taxon>
        <taxon>Embryophyta</taxon>
        <taxon>Tracheophyta</taxon>
        <taxon>Spermatophyta</taxon>
        <taxon>Magnoliopsida</taxon>
        <taxon>Liliopsida</taxon>
        <taxon>Poales</taxon>
        <taxon>Poaceae</taxon>
        <taxon>BOP clade</taxon>
        <taxon>Oryzoideae</taxon>
        <taxon>Oryzeae</taxon>
        <taxon>Zizaniinae</taxon>
        <taxon>Zizania</taxon>
    </lineage>
</organism>
<dbReference type="InterPro" id="IPR007062">
    <property type="entry name" value="PPI-2"/>
</dbReference>
<feature type="region of interest" description="Disordered" evidence="1">
    <location>
        <begin position="271"/>
        <end position="338"/>
    </location>
</feature>
<comment type="caution">
    <text evidence="2">The sequence shown here is derived from an EMBL/GenBank/DDBJ whole genome shotgun (WGS) entry which is preliminary data.</text>
</comment>
<accession>A0A8J5W1S2</accession>
<reference evidence="2" key="1">
    <citation type="journal article" date="2021" name="bioRxiv">
        <title>Whole Genome Assembly and Annotation of Northern Wild Rice, Zizania palustris L., Supports a Whole Genome Duplication in the Zizania Genus.</title>
        <authorList>
            <person name="Haas M."/>
            <person name="Kono T."/>
            <person name="Macchietto M."/>
            <person name="Millas R."/>
            <person name="McGilp L."/>
            <person name="Shao M."/>
            <person name="Duquette J."/>
            <person name="Hirsch C.N."/>
            <person name="Kimball J."/>
        </authorList>
    </citation>
    <scope>NUCLEOTIDE SEQUENCE</scope>
    <source>
        <tissue evidence="2">Fresh leaf tissue</tissue>
    </source>
</reference>
<protein>
    <submittedName>
        <fullName evidence="2">Uncharacterized protein</fullName>
    </submittedName>
</protein>
<dbReference type="GO" id="GO:0004864">
    <property type="term" value="F:protein phosphatase inhibitor activity"/>
    <property type="evidence" value="ECO:0007669"/>
    <property type="project" value="InterPro"/>
</dbReference>
<dbReference type="OrthoDB" id="551302at2759"/>
<feature type="region of interest" description="Disordered" evidence="1">
    <location>
        <begin position="230"/>
        <end position="251"/>
    </location>
</feature>
<dbReference type="EMBL" id="JAAALK010000283">
    <property type="protein sequence ID" value="KAG8071343.1"/>
    <property type="molecule type" value="Genomic_DNA"/>
</dbReference>
<sequence length="338" mass="37745">MQIVSERCEMVLILRRWCSHHGKLTIGNLVIIYYSCLSCGYSETGSLMAIDILYVVDFFVEGLKSSPVTFVHRNGVRPLVPDAGIIAQALFCRICKNSDQYYQPVCFIVATCVSAALLARESQGSLISVDSLTREPCLKVTSPIILLANEYLQHDEPFTFPFVCSSSVPPFSSSPIARRGKGSEVLLTCCASTMQAKESKKSRDHVKWDEENLNDIESTKPVREKITEPKTPYHPMIDEDDGSVSPKRSIDDSVDKSAHADAIKTALMEAVSSGKLSERDQWESCSNEEEGAIKQGTDFEEHRKAHYDEFHKMKELLQKGTPHDEGDEDGNGKDNREE</sequence>